<evidence type="ECO:0000313" key="2">
    <source>
        <dbReference type="Proteomes" id="UP000078476"/>
    </source>
</evidence>
<evidence type="ECO:0000313" key="1">
    <source>
        <dbReference type="EMBL" id="OAI11801.1"/>
    </source>
</evidence>
<dbReference type="RefSeq" id="WP_066985641.1">
    <property type="nucleotide sequence ID" value="NZ_LUUI01000136.1"/>
</dbReference>
<accession>A0A177N1T6</accession>
<reference evidence="1 2" key="1">
    <citation type="submission" date="2016-03" db="EMBL/GenBank/DDBJ databases">
        <authorList>
            <person name="Ploux O."/>
        </authorList>
    </citation>
    <scope>NUCLEOTIDE SEQUENCE [LARGE SCALE GENOMIC DNA]</scope>
    <source>
        <strain evidence="1 2">R-45370</strain>
    </source>
</reference>
<gene>
    <name evidence="1" type="ORF">A1359_14340</name>
</gene>
<organism evidence="1 2">
    <name type="scientific">Methylomonas lenta</name>
    <dbReference type="NCBI Taxonomy" id="980561"/>
    <lineage>
        <taxon>Bacteria</taxon>
        <taxon>Pseudomonadati</taxon>
        <taxon>Pseudomonadota</taxon>
        <taxon>Gammaproteobacteria</taxon>
        <taxon>Methylococcales</taxon>
        <taxon>Methylococcaceae</taxon>
        <taxon>Methylomonas</taxon>
    </lineage>
</organism>
<dbReference type="Proteomes" id="UP000078476">
    <property type="component" value="Unassembled WGS sequence"/>
</dbReference>
<dbReference type="AlphaFoldDB" id="A0A177N1T6"/>
<comment type="caution">
    <text evidence="1">The sequence shown here is derived from an EMBL/GenBank/DDBJ whole genome shotgun (WGS) entry which is preliminary data.</text>
</comment>
<protein>
    <submittedName>
        <fullName evidence="1">Uncharacterized protein</fullName>
    </submittedName>
</protein>
<keyword evidence="2" id="KW-1185">Reference proteome</keyword>
<proteinExistence type="predicted"/>
<dbReference type="STRING" id="980561.A1359_14340"/>
<sequence>MDVILDETSLVPCDSWSPSRRIKTLASTLQALDRLGCSRVLRSARTAADLDIGQGRGLRGWCFDQGTNREAGRFIAQRLGKQPFIDGADGLFTEIEGERVIEGSMLGTTVVGLAFAALMNTPAVALCSDTLPASTAVAVDIITLDAEGELQETVQVCCLVTEDDVIQQSEVIIRGIESSVENGDQLMKRAGEIFPGLRFGPRAIEQISSLTGNEPVFHQLFRHLRALDQGAAAWQPDTQYSPAGSITWSRESNSTLDHGSYGPLRDFPTPYGFAPRRWCYHSKLSGGTGARLYYHAERTDEASVVLIGYFGDHLPTVLFDS</sequence>
<dbReference type="EMBL" id="LUUI01000136">
    <property type="protein sequence ID" value="OAI11801.1"/>
    <property type="molecule type" value="Genomic_DNA"/>
</dbReference>
<dbReference type="OrthoDB" id="6190702at2"/>
<name>A0A177N1T6_9GAMM</name>